<dbReference type="PROSITE" id="PS51257">
    <property type="entry name" value="PROKAR_LIPOPROTEIN"/>
    <property type="match status" value="1"/>
</dbReference>
<feature type="transmembrane region" description="Helical" evidence="7">
    <location>
        <begin position="319"/>
        <end position="343"/>
    </location>
</feature>
<dbReference type="PANTHER" id="PTHR30489">
    <property type="entry name" value="LIPOPROTEIN-RELEASING SYSTEM TRANSMEMBRANE PROTEIN LOLE"/>
    <property type="match status" value="1"/>
</dbReference>
<evidence type="ECO:0000256" key="5">
    <source>
        <dbReference type="ARBA" id="ARBA00022989"/>
    </source>
</evidence>
<evidence type="ECO:0000256" key="2">
    <source>
        <dbReference type="ARBA" id="ARBA00005236"/>
    </source>
</evidence>
<keyword evidence="6 7" id="KW-0472">Membrane</keyword>
<feature type="transmembrane region" description="Helical" evidence="7">
    <location>
        <begin position="751"/>
        <end position="773"/>
    </location>
</feature>
<dbReference type="PANTHER" id="PTHR30489:SF0">
    <property type="entry name" value="LIPOPROTEIN-RELEASING SYSTEM TRANSMEMBRANE PROTEIN LOLE"/>
    <property type="match status" value="1"/>
</dbReference>
<keyword evidence="3" id="KW-1003">Cell membrane</keyword>
<dbReference type="Pfam" id="PF02687">
    <property type="entry name" value="FtsX"/>
    <property type="match status" value="2"/>
</dbReference>
<accession>A0ABW6CN26</accession>
<evidence type="ECO:0000259" key="8">
    <source>
        <dbReference type="Pfam" id="PF02687"/>
    </source>
</evidence>
<feature type="transmembrane region" description="Helical" evidence="7">
    <location>
        <begin position="705"/>
        <end position="731"/>
    </location>
</feature>
<dbReference type="InterPro" id="IPR003838">
    <property type="entry name" value="ABC3_permease_C"/>
</dbReference>
<protein>
    <submittedName>
        <fullName evidence="9">ABC transporter permease</fullName>
    </submittedName>
</protein>
<feature type="domain" description="ABC3 transporter permease C-terminal" evidence="8">
    <location>
        <begin position="275"/>
        <end position="391"/>
    </location>
</feature>
<dbReference type="RefSeq" id="WP_377370102.1">
    <property type="nucleotide sequence ID" value="NZ_JAOTJD010000018.1"/>
</dbReference>
<evidence type="ECO:0000256" key="7">
    <source>
        <dbReference type="SAM" id="Phobius"/>
    </source>
</evidence>
<feature type="transmembrane region" description="Helical" evidence="7">
    <location>
        <begin position="661"/>
        <end position="684"/>
    </location>
</feature>
<evidence type="ECO:0000313" key="10">
    <source>
        <dbReference type="Proteomes" id="UP001598130"/>
    </source>
</evidence>
<comment type="similarity">
    <text evidence="2">Belongs to the ABC-4 integral membrane protein family. LolC/E subfamily.</text>
</comment>
<evidence type="ECO:0000256" key="1">
    <source>
        <dbReference type="ARBA" id="ARBA00004651"/>
    </source>
</evidence>
<feature type="transmembrane region" description="Helical" evidence="7">
    <location>
        <begin position="436"/>
        <end position="456"/>
    </location>
</feature>
<sequence>MRLAPLDRKVLRDLWRMKWQVMAIALLIACGVSVAVMSFSAQRALATAQAAFYEETRFADAFAQAKHAPLSLARDLAAIEGVSALDVRIAEVGLMDVPGLARPATARLIALPQDERAALNGIVLVEGRLPDPARTDEAVALKTFMTAAHLHLGQKLSAVIGGRTFDFKIVGAALSPEYVYVPAPESFMPDDAHQGVLWAPRPAVERVAGMSGAFNTAALRLAPGVAVAGVLRDVDRLLAPYGGRAAYARADQPSHAFLDAELKELSTSATILPPIFLLIAAALVHLVVTRLVEAEREQIGLLKAFGYSDLEAASPYLKLAGAIGLTGAVAGGLLGGALGAAIVDVYRDYFRFPVLDVTFHWPAFAGASAVAVGAALAGSLMAVRRAAALSPAVAMSPPRPAAYRAGLLDRLVRGAGVDQATRMVVRHLERFPMRGALAALGLASSLSLLVGTQFLFDSIDQVVDQAYFRTQRWTESVGLAEARGIAAVIEIGRLPGVTAAEPVRVVAARLKAAGREETTRLVGLDSDARLQQPLDARDQPIAFKGDGLVVSEALAGRLGLQAGDRVWVEVLDGRRPSALMTINALARDYTGFAAYLDRRALNRLMGEGDLANRAELLVASDARPAFYRAVEARPGIVGASSRDETVAAWRQAMAEAFRVTLIFYVGFAAAIAFGVAYNVTRISLSERSRDLATLHVLGFGHGECAYILAGELVILALAAVPLGVLGGQALAHGLVAAYSRDELRLPAVITAQSYGLAIAAYLSAVLLGGALVVRRIWGLDLVSVLKTRE</sequence>
<dbReference type="Proteomes" id="UP001598130">
    <property type="component" value="Unassembled WGS sequence"/>
</dbReference>
<comment type="subcellular location">
    <subcellularLocation>
        <location evidence="1">Cell membrane</location>
        <topology evidence="1">Multi-pass membrane protein</topology>
    </subcellularLocation>
</comment>
<name>A0ABW6CN26_9CAUL</name>
<keyword evidence="5 7" id="KW-1133">Transmembrane helix</keyword>
<evidence type="ECO:0000256" key="4">
    <source>
        <dbReference type="ARBA" id="ARBA00022692"/>
    </source>
</evidence>
<keyword evidence="10" id="KW-1185">Reference proteome</keyword>
<dbReference type="EMBL" id="JAOTJD010000018">
    <property type="protein sequence ID" value="MFD3264475.1"/>
    <property type="molecule type" value="Genomic_DNA"/>
</dbReference>
<feature type="transmembrane region" description="Helical" evidence="7">
    <location>
        <begin position="271"/>
        <end position="292"/>
    </location>
</feature>
<keyword evidence="4 7" id="KW-0812">Transmembrane</keyword>
<evidence type="ECO:0000256" key="6">
    <source>
        <dbReference type="ARBA" id="ARBA00023136"/>
    </source>
</evidence>
<proteinExistence type="inferred from homology"/>
<comment type="caution">
    <text evidence="9">The sequence shown here is derived from an EMBL/GenBank/DDBJ whole genome shotgun (WGS) entry which is preliminary data.</text>
</comment>
<feature type="transmembrane region" description="Helical" evidence="7">
    <location>
        <begin position="363"/>
        <end position="383"/>
    </location>
</feature>
<reference evidence="9 10" key="1">
    <citation type="submission" date="2022-09" db="EMBL/GenBank/DDBJ databases">
        <title>New species of Phenylobacterium.</title>
        <authorList>
            <person name="Mieszkin S."/>
        </authorList>
    </citation>
    <scope>NUCLEOTIDE SEQUENCE [LARGE SCALE GENOMIC DNA]</scope>
    <source>
        <strain evidence="9 10">HK31-G</strain>
    </source>
</reference>
<dbReference type="InterPro" id="IPR051447">
    <property type="entry name" value="Lipoprotein-release_system"/>
</dbReference>
<organism evidence="9 10">
    <name type="scientific">Phenylobacterium ferrooxidans</name>
    <dbReference type="NCBI Taxonomy" id="2982689"/>
    <lineage>
        <taxon>Bacteria</taxon>
        <taxon>Pseudomonadati</taxon>
        <taxon>Pseudomonadota</taxon>
        <taxon>Alphaproteobacteria</taxon>
        <taxon>Caulobacterales</taxon>
        <taxon>Caulobacteraceae</taxon>
        <taxon>Phenylobacterium</taxon>
    </lineage>
</organism>
<feature type="domain" description="ABC3 transporter permease C-terminal" evidence="8">
    <location>
        <begin position="663"/>
        <end position="776"/>
    </location>
</feature>
<gene>
    <name evidence="9" type="ORF">OCL97_10960</name>
</gene>
<evidence type="ECO:0000313" key="9">
    <source>
        <dbReference type="EMBL" id="MFD3264475.1"/>
    </source>
</evidence>
<evidence type="ECO:0000256" key="3">
    <source>
        <dbReference type="ARBA" id="ARBA00022475"/>
    </source>
</evidence>